<evidence type="ECO:0000313" key="3">
    <source>
        <dbReference type="EMBL" id="ORY14416.1"/>
    </source>
</evidence>
<feature type="compositionally biased region" description="Low complexity" evidence="1">
    <location>
        <begin position="159"/>
        <end position="176"/>
    </location>
</feature>
<dbReference type="PROSITE" id="PS50172">
    <property type="entry name" value="BRCT"/>
    <property type="match status" value="1"/>
</dbReference>
<comment type="caution">
    <text evidence="3">The sequence shown here is derived from an EMBL/GenBank/DDBJ whole genome shotgun (WGS) entry which is preliminary data.</text>
</comment>
<evidence type="ECO:0000259" key="2">
    <source>
        <dbReference type="PROSITE" id="PS50172"/>
    </source>
</evidence>
<sequence length="567" mass="62591">MSVLKKLVISSTGDHGPKVEPNLKKWVENNGGKWVARATKGMTHLICTKAAWKKQPEAVTAALKYCAQIVSYDWLEDSLMSKRKLAERKYTLQNLTQARRKKKEMVRMGKKVDAAKFDQGCEEARADTGSGKSKCSTGFFRSALQELEEKRRVREEAKAQAAAEVLKSSPTPTTSSLHIQEPDQAQTTIDEQGRAYSHAGDLPTPSPSSRATCISSKRSPSVPSVSRRPKPSPIYKPVPRNALLFPPKAPPVPPSSPSQDAQANPAPSKFKDLYHLYMDTTGFSYNILLIRMDLLRNSSERYNIRLYESHTVPRVYCAVVRYSPAGVKGWPSTEMKSLSSGMSLGPDKKMDTKAEQNLNFQHIHVLPQDATTVSNTNATPNTDTTASPNISASAETQARLAALASSAASTPSTRPTIAPFTTLLTPLSSTFAAAFLSFRHAFRDLTLLTWDQRLLPHSRILQKALAKSLHLEPFLYSKPSAGLPVGLAHQFPDADPQGFEEREEGYVRGKLGLPGMDVGLDRSGTFGMAIAREEEDEVRKREDEMREIIRKEEEGKRGGGKGREGRR</sequence>
<feature type="region of interest" description="Disordered" evidence="1">
    <location>
        <begin position="535"/>
        <end position="567"/>
    </location>
</feature>
<feature type="compositionally biased region" description="Pro residues" evidence="1">
    <location>
        <begin position="247"/>
        <end position="256"/>
    </location>
</feature>
<dbReference type="Proteomes" id="UP000193144">
    <property type="component" value="Unassembled WGS sequence"/>
</dbReference>
<organism evidence="3 4">
    <name type="scientific">Clohesyomyces aquaticus</name>
    <dbReference type="NCBI Taxonomy" id="1231657"/>
    <lineage>
        <taxon>Eukaryota</taxon>
        <taxon>Fungi</taxon>
        <taxon>Dikarya</taxon>
        <taxon>Ascomycota</taxon>
        <taxon>Pezizomycotina</taxon>
        <taxon>Dothideomycetes</taxon>
        <taxon>Pleosporomycetidae</taxon>
        <taxon>Pleosporales</taxon>
        <taxon>Lindgomycetaceae</taxon>
        <taxon>Clohesyomyces</taxon>
    </lineage>
</organism>
<dbReference type="SMART" id="SM00292">
    <property type="entry name" value="BRCT"/>
    <property type="match status" value="1"/>
</dbReference>
<name>A0A1Y1ZVZ1_9PLEO</name>
<feature type="compositionally biased region" description="Basic and acidic residues" evidence="1">
    <location>
        <begin position="537"/>
        <end position="567"/>
    </location>
</feature>
<keyword evidence="4" id="KW-1185">Reference proteome</keyword>
<accession>A0A1Y1ZVZ1</accession>
<feature type="domain" description="BRCT" evidence="2">
    <location>
        <begin position="1"/>
        <end position="92"/>
    </location>
</feature>
<dbReference type="Gene3D" id="3.40.50.10190">
    <property type="entry name" value="BRCT domain"/>
    <property type="match status" value="1"/>
</dbReference>
<gene>
    <name evidence="3" type="ORF">BCR34DRAFT_599192</name>
</gene>
<dbReference type="InterPro" id="IPR036930">
    <property type="entry name" value="WGR_dom_sf"/>
</dbReference>
<proteinExistence type="predicted"/>
<dbReference type="InterPro" id="IPR001357">
    <property type="entry name" value="BRCT_dom"/>
</dbReference>
<dbReference type="CDD" id="cd00027">
    <property type="entry name" value="BRCT"/>
    <property type="match status" value="1"/>
</dbReference>
<dbReference type="Pfam" id="PF00533">
    <property type="entry name" value="BRCT"/>
    <property type="match status" value="1"/>
</dbReference>
<dbReference type="OrthoDB" id="342264at2759"/>
<dbReference type="SUPFAM" id="SSF142921">
    <property type="entry name" value="WGR domain-like"/>
    <property type="match status" value="1"/>
</dbReference>
<evidence type="ECO:0000256" key="1">
    <source>
        <dbReference type="SAM" id="MobiDB-lite"/>
    </source>
</evidence>
<feature type="compositionally biased region" description="Low complexity" evidence="1">
    <location>
        <begin position="215"/>
        <end position="226"/>
    </location>
</feature>
<dbReference type="InterPro" id="IPR036420">
    <property type="entry name" value="BRCT_dom_sf"/>
</dbReference>
<feature type="region of interest" description="Disordered" evidence="1">
    <location>
        <begin position="151"/>
        <end position="266"/>
    </location>
</feature>
<protein>
    <recommendedName>
        <fullName evidence="2">BRCT domain-containing protein</fullName>
    </recommendedName>
</protein>
<dbReference type="EMBL" id="MCFA01000033">
    <property type="protein sequence ID" value="ORY14416.1"/>
    <property type="molecule type" value="Genomic_DNA"/>
</dbReference>
<reference evidence="3 4" key="1">
    <citation type="submission" date="2016-07" db="EMBL/GenBank/DDBJ databases">
        <title>Pervasive Adenine N6-methylation of Active Genes in Fungi.</title>
        <authorList>
            <consortium name="DOE Joint Genome Institute"/>
            <person name="Mondo S.J."/>
            <person name="Dannebaum R.O."/>
            <person name="Kuo R.C."/>
            <person name="Labutti K."/>
            <person name="Haridas S."/>
            <person name="Kuo A."/>
            <person name="Salamov A."/>
            <person name="Ahrendt S.R."/>
            <person name="Lipzen A."/>
            <person name="Sullivan W."/>
            <person name="Andreopoulos W.B."/>
            <person name="Clum A."/>
            <person name="Lindquist E."/>
            <person name="Daum C."/>
            <person name="Ramamoorthy G.K."/>
            <person name="Gryganskyi A."/>
            <person name="Culley D."/>
            <person name="Magnuson J.K."/>
            <person name="James T.Y."/>
            <person name="O'Malley M.A."/>
            <person name="Stajich J.E."/>
            <person name="Spatafora J.W."/>
            <person name="Visel A."/>
            <person name="Grigoriev I.V."/>
        </authorList>
    </citation>
    <scope>NUCLEOTIDE SEQUENCE [LARGE SCALE GENOMIC DNA]</scope>
    <source>
        <strain evidence="3 4">CBS 115471</strain>
    </source>
</reference>
<dbReference type="SUPFAM" id="SSF52113">
    <property type="entry name" value="BRCT domain"/>
    <property type="match status" value="1"/>
</dbReference>
<feature type="compositionally biased region" description="Low complexity" evidence="1">
    <location>
        <begin position="257"/>
        <end position="266"/>
    </location>
</feature>
<evidence type="ECO:0000313" key="4">
    <source>
        <dbReference type="Proteomes" id="UP000193144"/>
    </source>
</evidence>
<dbReference type="AlphaFoldDB" id="A0A1Y1ZVZ1"/>
<dbReference type="STRING" id="1231657.A0A1Y1ZVZ1"/>